<protein>
    <recommendedName>
        <fullName evidence="2">DUF4097 domain-containing protein</fullName>
    </recommendedName>
</protein>
<keyword evidence="1" id="KW-0472">Membrane</keyword>
<keyword evidence="1" id="KW-1133">Transmembrane helix</keyword>
<keyword evidence="1" id="KW-0812">Transmembrane</keyword>
<dbReference type="Proteomes" id="UP001241092">
    <property type="component" value="Chromosome"/>
</dbReference>
<evidence type="ECO:0000259" key="2">
    <source>
        <dbReference type="Pfam" id="PF13349"/>
    </source>
</evidence>
<feature type="transmembrane region" description="Helical" evidence="1">
    <location>
        <begin position="26"/>
        <end position="50"/>
    </location>
</feature>
<accession>A0AAI8TNW0</accession>
<dbReference type="InterPro" id="IPR025164">
    <property type="entry name" value="Toastrack_DUF4097"/>
</dbReference>
<evidence type="ECO:0000313" key="4">
    <source>
        <dbReference type="Proteomes" id="UP001241092"/>
    </source>
</evidence>
<feature type="domain" description="DUF4097" evidence="2">
    <location>
        <begin position="163"/>
        <end position="286"/>
    </location>
</feature>
<sequence>MTSVTAPPPASPPPPLSPAGRTAVRVTLVAAAAVILVGAVVSLSVAAWGISSFRVSTDTEELPASMRSLTLDTGDVPIGVRITADREAKTARADLRLVNSSRSGDQQLTVNTEAGTTRISLGEDHSSPLDWARGGEITVTLPPDQARRLSLTTRMGIGELLIQTDLDQLVARSTDADVVLGGAARRVEIHTVSGDVTTRNPIAVAEQFSASTADGDITVDFGEVAPKTVDAVNRDGDVVIGLPEPGPYLVQASSGQSTRVRVAETSSPTTAVAQITARSDNGDVVVENVRPEHR</sequence>
<reference evidence="3" key="1">
    <citation type="submission" date="2023-03" db="EMBL/GenBank/DDBJ databases">
        <title>Draft genome sequence of a Mycolicibacterium mageritense strain H4_3_1 isolated from a hybrid biological-inorganic system reactor.</title>
        <authorList>
            <person name="Feng X."/>
            <person name="Kazama D."/>
            <person name="Sato K."/>
            <person name="Kobayashi H."/>
        </authorList>
    </citation>
    <scope>NUCLEOTIDE SEQUENCE</scope>
    <source>
        <strain evidence="3">H4_3_1</strain>
    </source>
</reference>
<evidence type="ECO:0000313" key="3">
    <source>
        <dbReference type="EMBL" id="BDY26131.1"/>
    </source>
</evidence>
<proteinExistence type="predicted"/>
<evidence type="ECO:0000256" key="1">
    <source>
        <dbReference type="SAM" id="Phobius"/>
    </source>
</evidence>
<dbReference type="Pfam" id="PF13349">
    <property type="entry name" value="DUF4097"/>
    <property type="match status" value="1"/>
</dbReference>
<dbReference type="EMBL" id="AP027452">
    <property type="protein sequence ID" value="BDY26131.1"/>
    <property type="molecule type" value="Genomic_DNA"/>
</dbReference>
<dbReference type="AlphaFoldDB" id="A0AAI8TNW0"/>
<organism evidence="3 4">
    <name type="scientific">Mycolicibacterium mageritense</name>
    <name type="common">Mycobacterium mageritense</name>
    <dbReference type="NCBI Taxonomy" id="53462"/>
    <lineage>
        <taxon>Bacteria</taxon>
        <taxon>Bacillati</taxon>
        <taxon>Actinomycetota</taxon>
        <taxon>Actinomycetes</taxon>
        <taxon>Mycobacteriales</taxon>
        <taxon>Mycobacteriaceae</taxon>
        <taxon>Mycolicibacterium</taxon>
    </lineage>
</organism>
<name>A0AAI8TNW0_MYCME</name>
<dbReference type="RefSeq" id="WP_276823836.1">
    <property type="nucleotide sequence ID" value="NZ_AP027452.1"/>
</dbReference>
<gene>
    <name evidence="3" type="ORF">hbim_00042</name>
</gene>